<dbReference type="EMBL" id="PYGA01000001">
    <property type="protein sequence ID" value="PSL01039.1"/>
    <property type="molecule type" value="Genomic_DNA"/>
</dbReference>
<dbReference type="NCBIfam" id="TIGR00751">
    <property type="entry name" value="menA"/>
    <property type="match status" value="1"/>
</dbReference>
<dbReference type="PANTHER" id="PTHR13929">
    <property type="entry name" value="1,4-DIHYDROXY-2-NAPHTHOATE OCTAPRENYLTRANSFERASE"/>
    <property type="match status" value="1"/>
</dbReference>
<dbReference type="Proteomes" id="UP000240542">
    <property type="component" value="Unassembled WGS sequence"/>
</dbReference>
<dbReference type="GO" id="GO:0042371">
    <property type="term" value="P:vitamin K biosynthetic process"/>
    <property type="evidence" value="ECO:0007669"/>
    <property type="project" value="TreeGrafter"/>
</dbReference>
<evidence type="ECO:0000256" key="6">
    <source>
        <dbReference type="ARBA" id="ARBA00022989"/>
    </source>
</evidence>
<keyword evidence="11" id="KW-1185">Reference proteome</keyword>
<dbReference type="InterPro" id="IPR004657">
    <property type="entry name" value="MenA"/>
</dbReference>
<evidence type="ECO:0000313" key="10">
    <source>
        <dbReference type="EMBL" id="PSL01039.1"/>
    </source>
</evidence>
<name>A0A2P8DUY5_9ACTN</name>
<protein>
    <recommendedName>
        <fullName evidence="8 9">1,4-dihydroxy-2-naphthoate octaprenyltransferase</fullName>
        <shortName evidence="8">DHNA-octaprenyltransferase</shortName>
        <ecNumber evidence="8 9">2.5.1.74</ecNumber>
    </recommendedName>
</protein>
<comment type="pathway">
    <text evidence="8">Quinol/quinone metabolism; menaquinone biosynthesis; menaquinol from 1,4-dihydroxy-2-naphthoate: step 1/2.</text>
</comment>
<feature type="transmembrane region" description="Helical" evidence="8">
    <location>
        <begin position="130"/>
        <end position="149"/>
    </location>
</feature>
<keyword evidence="5 8" id="KW-0812">Transmembrane</keyword>
<feature type="transmembrane region" description="Helical" evidence="8">
    <location>
        <begin position="185"/>
        <end position="204"/>
    </location>
</feature>
<dbReference type="EC" id="2.5.1.74" evidence="8 9"/>
<dbReference type="Pfam" id="PF01040">
    <property type="entry name" value="UbiA"/>
    <property type="match status" value="1"/>
</dbReference>
<accession>A0A2P8DUY5</accession>
<keyword evidence="3 8" id="KW-1003">Cell membrane</keyword>
<dbReference type="CDD" id="cd13962">
    <property type="entry name" value="PT_UbiA_UBIAD1"/>
    <property type="match status" value="1"/>
</dbReference>
<comment type="caution">
    <text evidence="10">The sequence shown here is derived from an EMBL/GenBank/DDBJ whole genome shotgun (WGS) entry which is preliminary data.</text>
</comment>
<dbReference type="InterPro" id="IPR044878">
    <property type="entry name" value="UbiA_sf"/>
</dbReference>
<dbReference type="PIRSF" id="PIRSF005355">
    <property type="entry name" value="UBIAD1"/>
    <property type="match status" value="1"/>
</dbReference>
<dbReference type="HAMAP" id="MF_01937">
    <property type="entry name" value="MenA_1"/>
    <property type="match status" value="1"/>
</dbReference>
<feature type="transmembrane region" description="Helical" evidence="8">
    <location>
        <begin position="233"/>
        <end position="261"/>
    </location>
</feature>
<evidence type="ECO:0000256" key="5">
    <source>
        <dbReference type="ARBA" id="ARBA00022692"/>
    </source>
</evidence>
<keyword evidence="4 8" id="KW-0808">Transferase</keyword>
<dbReference type="AlphaFoldDB" id="A0A2P8DUY5"/>
<keyword evidence="7 8" id="KW-0472">Membrane</keyword>
<dbReference type="UniPathway" id="UPA00079">
    <property type="reaction ID" value="UER00168"/>
</dbReference>
<dbReference type="PANTHER" id="PTHR13929:SF0">
    <property type="entry name" value="UBIA PRENYLTRANSFERASE DOMAIN-CONTAINING PROTEIN 1"/>
    <property type="match status" value="1"/>
</dbReference>
<feature type="transmembrane region" description="Helical" evidence="8">
    <location>
        <begin position="161"/>
        <end position="179"/>
    </location>
</feature>
<dbReference type="GO" id="GO:0009234">
    <property type="term" value="P:menaquinone biosynthetic process"/>
    <property type="evidence" value="ECO:0007669"/>
    <property type="project" value="UniProtKB-UniRule"/>
</dbReference>
<evidence type="ECO:0000256" key="2">
    <source>
        <dbReference type="ARBA" id="ARBA00022428"/>
    </source>
</evidence>
<dbReference type="NCBIfam" id="NF004751">
    <property type="entry name" value="PRK06080.1-3"/>
    <property type="match status" value="1"/>
</dbReference>
<evidence type="ECO:0000313" key="11">
    <source>
        <dbReference type="Proteomes" id="UP000240542"/>
    </source>
</evidence>
<comment type="function">
    <text evidence="8">Conversion of 1,4-dihydroxy-2-naphthoate (DHNA) to demethylmenaquinone (DMK).</text>
</comment>
<sequence>MHASGAAVDSSEKRDQRVASVSEWVAGARPRTLPNSIVPVAVGTGAAFAADGFVWWKALLALIVSLALQVGVNYANDYSDGIRGTDADRVGPLRLTATRLAEPAQVRTAAMLSFAIAAVAGLVLAATSSWWLLLVGAAAIVAAWFYTGGSTPYGYHALGEVSVFVFFGLVAVVGTVFVQVGSVPWYAWAAAVPVGLLSCSVLVVNNLRDIPTDTATGKRTLAVVLGDAGTRRLYLGCIAVAFATALAVAAVSWWVLLVLVAAPFAVPPGRRVASGQVGTDLVLALGETGRLQLVFGALFALTLLTA</sequence>
<comment type="catalytic activity">
    <reaction evidence="8">
        <text>an all-trans-polyprenyl diphosphate + 1,4-dihydroxy-2-naphthoate + H(+) = a 2-demethylmenaquinol + CO2 + diphosphate</text>
        <dbReference type="Rhea" id="RHEA:26478"/>
        <dbReference type="Rhea" id="RHEA-COMP:9563"/>
        <dbReference type="Rhea" id="RHEA-COMP:9564"/>
        <dbReference type="ChEBI" id="CHEBI:11173"/>
        <dbReference type="ChEBI" id="CHEBI:15378"/>
        <dbReference type="ChEBI" id="CHEBI:16526"/>
        <dbReference type="ChEBI" id="CHEBI:33019"/>
        <dbReference type="ChEBI" id="CHEBI:55437"/>
        <dbReference type="ChEBI" id="CHEBI:58914"/>
        <dbReference type="EC" id="2.5.1.74"/>
    </reaction>
</comment>
<comment type="similarity">
    <text evidence="8">Belongs to the MenA family. Type 1 subfamily.</text>
</comment>
<organism evidence="10 11">
    <name type="scientific">Murinocardiopsis flavida</name>
    <dbReference type="NCBI Taxonomy" id="645275"/>
    <lineage>
        <taxon>Bacteria</taxon>
        <taxon>Bacillati</taxon>
        <taxon>Actinomycetota</taxon>
        <taxon>Actinomycetes</taxon>
        <taxon>Streptosporangiales</taxon>
        <taxon>Nocardiopsidaceae</taxon>
        <taxon>Murinocardiopsis</taxon>
    </lineage>
</organism>
<dbReference type="GO" id="GO:0005886">
    <property type="term" value="C:plasma membrane"/>
    <property type="evidence" value="ECO:0007669"/>
    <property type="project" value="UniProtKB-SubCell"/>
</dbReference>
<gene>
    <name evidence="8" type="primary">menA</name>
    <name evidence="10" type="ORF">CLV63_101518</name>
</gene>
<proteinExistence type="inferred from homology"/>
<dbReference type="InterPro" id="IPR000537">
    <property type="entry name" value="UbiA_prenyltransferase"/>
</dbReference>
<evidence type="ECO:0000256" key="3">
    <source>
        <dbReference type="ARBA" id="ARBA00022475"/>
    </source>
</evidence>
<evidence type="ECO:0000256" key="8">
    <source>
        <dbReference type="HAMAP-Rule" id="MF_01937"/>
    </source>
</evidence>
<evidence type="ECO:0000256" key="9">
    <source>
        <dbReference type="NCBIfam" id="TIGR00751"/>
    </source>
</evidence>
<evidence type="ECO:0000256" key="7">
    <source>
        <dbReference type="ARBA" id="ARBA00023136"/>
    </source>
</evidence>
<dbReference type="GO" id="GO:0046428">
    <property type="term" value="F:1,4-dihydroxy-2-naphthoate polyprenyltransferase activity"/>
    <property type="evidence" value="ECO:0007669"/>
    <property type="project" value="UniProtKB-UniRule"/>
</dbReference>
<dbReference type="Gene3D" id="1.10.357.140">
    <property type="entry name" value="UbiA prenyltransferase"/>
    <property type="match status" value="1"/>
</dbReference>
<keyword evidence="2 8" id="KW-0474">Menaquinone biosynthesis</keyword>
<evidence type="ECO:0000256" key="4">
    <source>
        <dbReference type="ARBA" id="ARBA00022679"/>
    </source>
</evidence>
<reference evidence="10 11" key="1">
    <citation type="submission" date="2018-03" db="EMBL/GenBank/DDBJ databases">
        <title>Genomic Encyclopedia of Archaeal and Bacterial Type Strains, Phase II (KMG-II): from individual species to whole genera.</title>
        <authorList>
            <person name="Goeker M."/>
        </authorList>
    </citation>
    <scope>NUCLEOTIDE SEQUENCE [LARGE SCALE GENOMIC DNA]</scope>
    <source>
        <strain evidence="10 11">DSM 45312</strain>
    </source>
</reference>
<comment type="subcellular location">
    <subcellularLocation>
        <location evidence="8">Cell membrane</location>
        <topology evidence="8">Multi-pass membrane protein</topology>
    </subcellularLocation>
    <subcellularLocation>
        <location evidence="1">Membrane</location>
        <topology evidence="1">Multi-pass membrane protein</topology>
    </subcellularLocation>
</comment>
<feature type="transmembrane region" description="Helical" evidence="8">
    <location>
        <begin position="54"/>
        <end position="75"/>
    </location>
</feature>
<keyword evidence="6 8" id="KW-1133">Transmembrane helix</keyword>
<evidence type="ECO:0000256" key="1">
    <source>
        <dbReference type="ARBA" id="ARBA00004141"/>
    </source>
</evidence>
<feature type="transmembrane region" description="Helical" evidence="8">
    <location>
        <begin position="104"/>
        <end position="124"/>
    </location>
</feature>
<dbReference type="InterPro" id="IPR026046">
    <property type="entry name" value="UBIAD1"/>
</dbReference>